<gene>
    <name evidence="2" type="ORF">ACFSSB_12030</name>
</gene>
<dbReference type="CDD" id="cd00293">
    <property type="entry name" value="USP-like"/>
    <property type="match status" value="1"/>
</dbReference>
<dbReference type="EMBL" id="JBHULM010000011">
    <property type="protein sequence ID" value="MFD2543050.1"/>
    <property type="molecule type" value="Genomic_DNA"/>
</dbReference>
<proteinExistence type="predicted"/>
<sequence>MEKAKYKILLLSDLKNSNDLDLKSAVSLAKMLDGEITLFHIKKPIEVVERESQLSAIRSINHNHLITDKKIESIVKPIGKEYSVSIDYKLSLGNVKHEIESYIQENNPDIVVLGKKKGKKINFIGDNITEFVLKTHKGPVMIASNQDALQPNQEVSLGVLNTVDKSLNINSIEKLVNKTKSPIKTFHITKGLNNEVSQNTTLNNNNFEYIFEESDTALESVSKYISKNKINLMCLDKNNKTKRDIINTLNVSLLLTEDKI</sequence>
<dbReference type="InterPro" id="IPR006016">
    <property type="entry name" value="UspA"/>
</dbReference>
<evidence type="ECO:0000313" key="3">
    <source>
        <dbReference type="Proteomes" id="UP001597467"/>
    </source>
</evidence>
<dbReference type="RefSeq" id="WP_379904547.1">
    <property type="nucleotide sequence ID" value="NZ_JBHULM010000011.1"/>
</dbReference>
<feature type="domain" description="UspA" evidence="1">
    <location>
        <begin position="11"/>
        <end position="142"/>
    </location>
</feature>
<evidence type="ECO:0000259" key="1">
    <source>
        <dbReference type="Pfam" id="PF00582"/>
    </source>
</evidence>
<dbReference type="Proteomes" id="UP001597467">
    <property type="component" value="Unassembled WGS sequence"/>
</dbReference>
<protein>
    <submittedName>
        <fullName evidence="2">Universal stress protein</fullName>
    </submittedName>
</protein>
<name>A0ABW5K550_9FLAO</name>
<dbReference type="InterPro" id="IPR014729">
    <property type="entry name" value="Rossmann-like_a/b/a_fold"/>
</dbReference>
<comment type="caution">
    <text evidence="2">The sequence shown here is derived from an EMBL/GenBank/DDBJ whole genome shotgun (WGS) entry which is preliminary data.</text>
</comment>
<organism evidence="2 3">
    <name type="scientific">Lacinutrix gracilariae</name>
    <dbReference type="NCBI Taxonomy" id="1747198"/>
    <lineage>
        <taxon>Bacteria</taxon>
        <taxon>Pseudomonadati</taxon>
        <taxon>Bacteroidota</taxon>
        <taxon>Flavobacteriia</taxon>
        <taxon>Flavobacteriales</taxon>
        <taxon>Flavobacteriaceae</taxon>
        <taxon>Lacinutrix</taxon>
    </lineage>
</organism>
<evidence type="ECO:0000313" key="2">
    <source>
        <dbReference type="EMBL" id="MFD2543050.1"/>
    </source>
</evidence>
<dbReference type="Gene3D" id="3.40.50.620">
    <property type="entry name" value="HUPs"/>
    <property type="match status" value="1"/>
</dbReference>
<keyword evidence="3" id="KW-1185">Reference proteome</keyword>
<dbReference type="Pfam" id="PF00582">
    <property type="entry name" value="Usp"/>
    <property type="match status" value="1"/>
</dbReference>
<dbReference type="SUPFAM" id="SSF52402">
    <property type="entry name" value="Adenine nucleotide alpha hydrolases-like"/>
    <property type="match status" value="1"/>
</dbReference>
<reference evidence="3" key="1">
    <citation type="journal article" date="2019" name="Int. J. Syst. Evol. Microbiol.">
        <title>The Global Catalogue of Microorganisms (GCM) 10K type strain sequencing project: providing services to taxonomists for standard genome sequencing and annotation.</title>
        <authorList>
            <consortium name="The Broad Institute Genomics Platform"/>
            <consortium name="The Broad Institute Genome Sequencing Center for Infectious Disease"/>
            <person name="Wu L."/>
            <person name="Ma J."/>
        </authorList>
    </citation>
    <scope>NUCLEOTIDE SEQUENCE [LARGE SCALE GENOMIC DNA]</scope>
    <source>
        <strain evidence="3">KCTC 42808</strain>
    </source>
</reference>
<accession>A0ABW5K550</accession>